<evidence type="ECO:0000313" key="4">
    <source>
        <dbReference type="Proteomes" id="UP000510643"/>
    </source>
</evidence>
<evidence type="ECO:0000256" key="2">
    <source>
        <dbReference type="SAM" id="SignalP"/>
    </source>
</evidence>
<accession>A0A7H9DTY8</accession>
<dbReference type="NCBIfam" id="TIGR04183">
    <property type="entry name" value="Por_Secre_tail"/>
    <property type="match status" value="1"/>
</dbReference>
<feature type="chain" id="PRO_5028804182" evidence="2">
    <location>
        <begin position="37"/>
        <end position="281"/>
    </location>
</feature>
<evidence type="ECO:0000256" key="1">
    <source>
        <dbReference type="ARBA" id="ARBA00022729"/>
    </source>
</evidence>
<sequence length="281" mass="30825">MQTITLILITKKIQIMKKSLIFSALSLTIMSLSVNAQTLTKSWDFSAWDNESTGYSETKIIDNLGLFAGASVTNMGVVESNNATFPDAWKGSKRLKLNGGSYESTETSFISPSKRYLFFSVTEPVKIKVWFKSGSSSGTRTLYITDGKEVISKIDVNGSDNITTDYIEYKGGAGTIYLGGDQALNIYKIEVYDGKLGTTSTLSTKNVSTKNSVKVISSNGKIFISNLKNTNTKINVYTYSGNLIKSLNTTQDINFDLNNGNYIVNIQSDDEVTSTKVIVKK</sequence>
<evidence type="ECO:0000313" key="3">
    <source>
        <dbReference type="EMBL" id="QLL58515.1"/>
    </source>
</evidence>
<protein>
    <submittedName>
        <fullName evidence="3">T9SS type A sorting domain-containing protein</fullName>
    </submittedName>
</protein>
<dbReference type="EMBL" id="CP040908">
    <property type="protein sequence ID" value="QLL58515.1"/>
    <property type="molecule type" value="Genomic_DNA"/>
</dbReference>
<organism evidence="3 4">
    <name type="scientific">Empedobacter falsenii</name>
    <dbReference type="NCBI Taxonomy" id="343874"/>
    <lineage>
        <taxon>Bacteria</taxon>
        <taxon>Pseudomonadati</taxon>
        <taxon>Bacteroidota</taxon>
        <taxon>Flavobacteriia</taxon>
        <taxon>Flavobacteriales</taxon>
        <taxon>Weeksellaceae</taxon>
        <taxon>Empedobacter</taxon>
    </lineage>
</organism>
<proteinExistence type="predicted"/>
<reference evidence="3 4" key="1">
    <citation type="submission" date="2019-06" db="EMBL/GenBank/DDBJ databases">
        <title>Emergence of pandrug resistant Empedobacter falsenii in China.</title>
        <authorList>
            <person name="Dong N."/>
            <person name="Chen S."/>
            <person name="Zhang R."/>
        </authorList>
    </citation>
    <scope>NUCLEOTIDE SEQUENCE [LARGE SCALE GENOMIC DNA]</scope>
    <source>
        <strain evidence="3 4">1681-1</strain>
    </source>
</reference>
<dbReference type="Proteomes" id="UP000510643">
    <property type="component" value="Chromosome"/>
</dbReference>
<gene>
    <name evidence="3" type="ORF">FH779_10625</name>
</gene>
<dbReference type="AlphaFoldDB" id="A0A7H9DTY8"/>
<dbReference type="KEGG" id="efal:FH779_10625"/>
<keyword evidence="1 2" id="KW-0732">Signal</keyword>
<feature type="signal peptide" evidence="2">
    <location>
        <begin position="1"/>
        <end position="36"/>
    </location>
</feature>
<name>A0A7H9DTY8_9FLAO</name>
<keyword evidence="4" id="KW-1185">Reference proteome</keyword>
<dbReference type="InterPro" id="IPR026444">
    <property type="entry name" value="Secre_tail"/>
</dbReference>